<protein>
    <recommendedName>
        <fullName evidence="3">Dot/Icm T4SS effector</fullName>
    </recommendedName>
</protein>
<proteinExistence type="predicted"/>
<gene>
    <name evidence="1" type="ORF">LOX96_10455</name>
</gene>
<dbReference type="Proteomes" id="UP001139721">
    <property type="component" value="Unassembled WGS sequence"/>
</dbReference>
<accession>A0A9X2IBR9</accession>
<evidence type="ECO:0000313" key="2">
    <source>
        <dbReference type="Proteomes" id="UP001139721"/>
    </source>
</evidence>
<sequence length="1283" mass="146036">MKQLVAIIKTQMQQLNHLQLSEWLLSHLKEDANNLTELFAKQCSAVSTPVAVMPSFISQFSSFLPVLSIFYIYAAEPLRRELVDKLSASPELMFADKTIDDAPINRELTERLIIYRGAWPIIVALKTQGIYDLIQILDSANEQTLRSFASLDQGGDVALLVDTFLTKNNKELEAIDRTRLVHFLRRPDLTRWFTEYIESLVSQASHIMSLKLLRLAFTPCTNELNKLAEIKALLADYPFFLHREAMQAVIYFYYAKLKKEPFSAVNGAFISLFYELIKRTDLTIQSELVLSLNQECFFFIIEQGLVGMTSPDLTSQQACKSLLFLLCSETAVPDKPYRDLIKRRLQQLDPYLFDTPEIFELAKEILTASSVAPQGGGCDLCIETLLASPRFVAASTPKVLKQLSDRYLALTTVLDQEEYGPLIESLKKYFGKDDELAIQEYLLNKKQLEGGGEHLVHALWMQFEALCQQQKAHGEETAERALEVLYRYYGQTVPHLRTDLLLRAVDSIYRPLTNDITGLDVAQRKETSLYYPRGQKIGFVNEANEAMAFLAGEVVLLSSTGLIPANEPLLDEQGSIIGYLTESGQIRSADLVQKNASAQLLAMVPEKDLEQSPEGLELLIQNVLDEDSLEALYGSAPLSLDRAKYLWLAQRISTAVRETEYPISSSTFNSLVNHHPDDMLFSLLATMKHEANARSLFHAILNDDKKREILLKGLFASEVEGFLDHHDAVTCLADYMTHYHDKPWFAKGLLCFADYAKKQKKHTLLSDALAQLTRESNKEKQRGELVDAVLKSLIGAEDSARVVLQEFLQDRSETPVQQLKSPEIKKVTQYFYKRHLVVALQVLNETAHWQNSSLYKLVLHLLDTQHEQLFSSKEFNFTVEEPWQKNELNDLADFINRHLSKKRSLDSDFSVGHRVLSELLFRGAKAGQISLFYSKKTFNPAIAHMSFTRPFLECLVDKFWIPEGVKEQFADGMLRIKAWAHDQNPLQKELESHPVLVDWRHLVTQTWKEINKKKLPIICAYLLNYSGSKKPLSCLLRDYINEFQEDPNYLYPVVKLLQQFPQRDVSAVIFDVLEVMIIKNPLLLDGTVLHHMAHYHARTNANQDVKSPEAELNLLIYFGQRKRYPLVQRGCDELAKTCEDKKLKQRLLKGALEAKVETDLSSSQGYFYFSLVKVFKRLWHYGVNAKKNSSGIVSFCDDVLSHPIPKRAPEEVKMPGLSGKGSTTYLEFTERKKQLIRLLATIKHSPVPASLITRPSQISQSLFHGKGETKETVVAQEQAVVHI</sequence>
<keyword evidence="2" id="KW-1185">Reference proteome</keyword>
<name>A0A9X2IBR9_9GAMM</name>
<dbReference type="EMBL" id="JAJKBJ010000011">
    <property type="protein sequence ID" value="MCL9684516.1"/>
    <property type="molecule type" value="Genomic_DNA"/>
</dbReference>
<comment type="caution">
    <text evidence="1">The sequence shown here is derived from an EMBL/GenBank/DDBJ whole genome shotgun (WGS) entry which is preliminary data.</text>
</comment>
<reference evidence="1" key="1">
    <citation type="submission" date="2021-11" db="EMBL/GenBank/DDBJ databases">
        <title>Legionella maioricencis sp. nov., a new species isolated from hot water samples in Mallorca.</title>
        <authorList>
            <person name="Crespi S."/>
            <person name="Drasar V."/>
            <person name="Salva-Serra F."/>
            <person name="Jaen-Luchoro D."/>
            <person name="Pineiro-Iglesias B."/>
            <person name="Aliaga F."/>
            <person name="Fernandez-Juarez V."/>
            <person name="Coll G."/>
            <person name="Moore E.R.B."/>
            <person name="Bennasar-Figueras A."/>
        </authorList>
    </citation>
    <scope>NUCLEOTIDE SEQUENCE</scope>
    <source>
        <strain evidence="1">HCPI-6</strain>
    </source>
</reference>
<organism evidence="1 2">
    <name type="scientific">Legionella maioricensis</name>
    <dbReference type="NCBI Taxonomy" id="2896528"/>
    <lineage>
        <taxon>Bacteria</taxon>
        <taxon>Pseudomonadati</taxon>
        <taxon>Pseudomonadota</taxon>
        <taxon>Gammaproteobacteria</taxon>
        <taxon>Legionellales</taxon>
        <taxon>Legionellaceae</taxon>
        <taxon>Legionella</taxon>
    </lineage>
</organism>
<dbReference type="RefSeq" id="WP_250422107.1">
    <property type="nucleotide sequence ID" value="NZ_JAJKBJ010000011.1"/>
</dbReference>
<evidence type="ECO:0000313" key="1">
    <source>
        <dbReference type="EMBL" id="MCL9684516.1"/>
    </source>
</evidence>
<evidence type="ECO:0008006" key="3">
    <source>
        <dbReference type="Google" id="ProtNLM"/>
    </source>
</evidence>